<evidence type="ECO:0000256" key="2">
    <source>
        <dbReference type="ARBA" id="ARBA00007358"/>
    </source>
</evidence>
<reference evidence="8" key="1">
    <citation type="journal article" date="2013" name="Stand. Genomic Sci.">
        <title>Genome sequence of the thermophilic fresh-water bacterium Spirochaeta caldaria type strain (H1(T)), reclassification of Spirochaeta caldaria, Spirochaeta stenostrepta, and Spirochaeta zuelzerae in the genus Treponema as Treponema caldaria comb. nov., Treponema stenostrepta comb. nov., and Treponema zuelzerae comb. nov., and emendation of the genus Treponema.</title>
        <authorList>
            <person name="Abt B."/>
            <person name="Goker M."/>
            <person name="Scheuner C."/>
            <person name="Han C."/>
            <person name="Lu M."/>
            <person name="Misra M."/>
            <person name="Lapidus A."/>
            <person name="Nolan M."/>
            <person name="Lucas S."/>
            <person name="Hammon N."/>
            <person name="Deshpande S."/>
            <person name="Cheng J.F."/>
            <person name="Tapia R."/>
            <person name="Goodwin L.A."/>
            <person name="Pitluck S."/>
            <person name="Liolios K."/>
            <person name="Pagani I."/>
            <person name="Ivanova N."/>
            <person name="Mavromatis K."/>
            <person name="Mikhailova N."/>
            <person name="Huntemann M."/>
            <person name="Pati A."/>
            <person name="Chen A."/>
            <person name="Palaniappan K."/>
            <person name="Land M."/>
            <person name="Hauser L."/>
            <person name="Jeffries C.D."/>
            <person name="Rohde M."/>
            <person name="Spring S."/>
            <person name="Gronow S."/>
            <person name="Detter J.C."/>
            <person name="Bristow J."/>
            <person name="Eisen J.A."/>
            <person name="Markowitz V."/>
            <person name="Hugenholtz P."/>
            <person name="Kyrpides N.C."/>
            <person name="Woyke T."/>
            <person name="Klenk H.P."/>
        </authorList>
    </citation>
    <scope>NUCLEOTIDE SEQUENCE</scope>
    <source>
        <strain evidence="8">ATCC 51460 / DSM 7334 / H1</strain>
    </source>
</reference>
<evidence type="ECO:0000256" key="3">
    <source>
        <dbReference type="ARBA" id="ARBA00023002"/>
    </source>
</evidence>
<gene>
    <name evidence="7" type="ordered locus">Spica_0073</name>
</gene>
<dbReference type="CDD" id="cd17814">
    <property type="entry name" value="Fe-ADH-like"/>
    <property type="match status" value="1"/>
</dbReference>
<dbReference type="PANTHER" id="PTHR11496:SF102">
    <property type="entry name" value="ALCOHOL DEHYDROGENASE 4"/>
    <property type="match status" value="1"/>
</dbReference>
<comment type="similarity">
    <text evidence="2">Belongs to the iron-containing alcohol dehydrogenase family.</text>
</comment>
<dbReference type="Pfam" id="PF00465">
    <property type="entry name" value="Fe-ADH"/>
    <property type="match status" value="1"/>
</dbReference>
<dbReference type="Gene3D" id="3.40.50.1970">
    <property type="match status" value="1"/>
</dbReference>
<keyword evidence="4" id="KW-0520">NAD</keyword>
<dbReference type="Gene3D" id="1.20.1090.10">
    <property type="entry name" value="Dehydroquinate synthase-like - alpha domain"/>
    <property type="match status" value="1"/>
</dbReference>
<dbReference type="InterPro" id="IPR056798">
    <property type="entry name" value="ADH_Fe_C"/>
</dbReference>
<dbReference type="GO" id="GO:0046872">
    <property type="term" value="F:metal ion binding"/>
    <property type="evidence" value="ECO:0007669"/>
    <property type="project" value="InterPro"/>
</dbReference>
<dbReference type="EMBL" id="CP002868">
    <property type="protein sequence ID" value="AEJ18245.1"/>
    <property type="molecule type" value="Genomic_DNA"/>
</dbReference>
<dbReference type="HOGENOM" id="CLU_007207_0_0_12"/>
<accession>F8EY86</accession>
<protein>
    <submittedName>
        <fullName evidence="7">Alcohol dehydrogenase</fullName>
        <ecNumber evidence="7">1.1.1.1</ecNumber>
    </submittedName>
</protein>
<dbReference type="KEGG" id="scd:Spica_0073"/>
<feature type="domain" description="Alcohol dehydrogenase iron-type/glycerol dehydrogenase GldA" evidence="5">
    <location>
        <begin position="15"/>
        <end position="181"/>
    </location>
</feature>
<evidence type="ECO:0000256" key="1">
    <source>
        <dbReference type="ARBA" id="ARBA00001962"/>
    </source>
</evidence>
<organism evidence="7 8">
    <name type="scientific">Gracilinema caldarium (strain ATCC 51460 / DSM 7334 / H1)</name>
    <name type="common">Treponema caldarium</name>
    <dbReference type="NCBI Taxonomy" id="744872"/>
    <lineage>
        <taxon>Bacteria</taxon>
        <taxon>Pseudomonadati</taxon>
        <taxon>Spirochaetota</taxon>
        <taxon>Spirochaetia</taxon>
        <taxon>Spirochaetales</taxon>
        <taxon>Breznakiellaceae</taxon>
        <taxon>Gracilinema</taxon>
    </lineage>
</organism>
<dbReference type="EC" id="1.1.1.1" evidence="7"/>
<dbReference type="InterPro" id="IPR039697">
    <property type="entry name" value="Alcohol_dehydrogenase_Fe"/>
</dbReference>
<dbReference type="Pfam" id="PF25137">
    <property type="entry name" value="ADH_Fe_C"/>
    <property type="match status" value="1"/>
</dbReference>
<feature type="domain" description="Fe-containing alcohol dehydrogenase-like C-terminal" evidence="6">
    <location>
        <begin position="192"/>
        <end position="386"/>
    </location>
</feature>
<dbReference type="FunFam" id="1.20.1090.10:FF:000001">
    <property type="entry name" value="Aldehyde-alcohol dehydrogenase"/>
    <property type="match status" value="1"/>
</dbReference>
<keyword evidence="3 7" id="KW-0560">Oxidoreductase</keyword>
<dbReference type="InterPro" id="IPR018211">
    <property type="entry name" value="ADH_Fe_CS"/>
</dbReference>
<sequence length="388" mass="42153">MKVDVTRLRKFVAPEFILGAGALARCADYITLLGATKVFIVTDPGLVQAGWVSKVEALLVQNQITFERFEQVSPNPRDYEVMQGAHMYREKRCDLIIAIGGGSPIDCAKGIGIVVSNGGSILDYEGVDKINVPIPPLICIPTTAGTGADISQFAIILDTTRNVKIAIISKSIVPDVSLIDPLCTTTMNANLTATTGMDALTHAFEAYVSNASSPMTDVLALSAIEYIAEHLVEAYHNPIDMDARTGMMVGSLFAGLAFSNASLGIVHAMAHALGGLLDLPHGLCNALILEHSISYNFSAASERYRKIAEIILKTPCTEQSDVWIEQELRQFLHNLRHSLSLGDTIERILVDDTIIFQLSNLALQDPCIVTNPRRPTIDDIEAIYARLF</sequence>
<dbReference type="InterPro" id="IPR001670">
    <property type="entry name" value="ADH_Fe/GldA"/>
</dbReference>
<dbReference type="AlphaFoldDB" id="F8EY86"/>
<dbReference type="PROSITE" id="PS00060">
    <property type="entry name" value="ADH_IRON_2"/>
    <property type="match status" value="1"/>
</dbReference>
<comment type="cofactor">
    <cofactor evidence="1">
        <name>Fe cation</name>
        <dbReference type="ChEBI" id="CHEBI:24875"/>
    </cofactor>
</comment>
<evidence type="ECO:0000259" key="5">
    <source>
        <dbReference type="Pfam" id="PF00465"/>
    </source>
</evidence>
<dbReference type="FunFam" id="3.40.50.1970:FF:000003">
    <property type="entry name" value="Alcohol dehydrogenase, iron-containing"/>
    <property type="match status" value="1"/>
</dbReference>
<proteinExistence type="inferred from homology"/>
<evidence type="ECO:0000259" key="6">
    <source>
        <dbReference type="Pfam" id="PF25137"/>
    </source>
</evidence>
<dbReference type="OrthoDB" id="9815791at2"/>
<evidence type="ECO:0000313" key="8">
    <source>
        <dbReference type="Proteomes" id="UP000000503"/>
    </source>
</evidence>
<evidence type="ECO:0000256" key="4">
    <source>
        <dbReference type="ARBA" id="ARBA00023027"/>
    </source>
</evidence>
<keyword evidence="8" id="KW-1185">Reference proteome</keyword>
<dbReference type="Proteomes" id="UP000000503">
    <property type="component" value="Chromosome"/>
</dbReference>
<dbReference type="RefSeq" id="WP_013967558.1">
    <property type="nucleotide sequence ID" value="NC_015732.1"/>
</dbReference>
<dbReference type="NCBIfam" id="NF041833">
    <property type="entry name" value="Fe_ADH_ErcA"/>
    <property type="match status" value="1"/>
</dbReference>
<dbReference type="eggNOG" id="COG1454">
    <property type="taxonomic scope" value="Bacteria"/>
</dbReference>
<dbReference type="STRING" id="744872.Spica_0073"/>
<dbReference type="SUPFAM" id="SSF56796">
    <property type="entry name" value="Dehydroquinate synthase-like"/>
    <property type="match status" value="1"/>
</dbReference>
<name>F8EY86_GRAC1</name>
<evidence type="ECO:0000313" key="7">
    <source>
        <dbReference type="EMBL" id="AEJ18245.1"/>
    </source>
</evidence>
<dbReference type="GO" id="GO:0004022">
    <property type="term" value="F:alcohol dehydrogenase (NAD+) activity"/>
    <property type="evidence" value="ECO:0007669"/>
    <property type="project" value="UniProtKB-EC"/>
</dbReference>
<dbReference type="PANTHER" id="PTHR11496">
    <property type="entry name" value="ALCOHOL DEHYDROGENASE"/>
    <property type="match status" value="1"/>
</dbReference>